<keyword evidence="1" id="KW-1133">Transmembrane helix</keyword>
<accession>A0A432V7A1</accession>
<protein>
    <recommendedName>
        <fullName evidence="4">DUF4149 domain-containing protein</fullName>
    </recommendedName>
</protein>
<sequence length="160" mass="16921">MAIDSDSSARRQKRFGNAALAFVALFWLGLLCGVSFLATPVKFQAPSLDLPTALEVGRVTFALLARVEWLMVILLAGSLALGSLTRPRLILATGLLAIVALQSLWLLPVLDARIEAIVTGNPSSPTYHHMLYAVSEVAKAILLCVLGGLALAGLGARSRS</sequence>
<evidence type="ECO:0008006" key="4">
    <source>
        <dbReference type="Google" id="ProtNLM"/>
    </source>
</evidence>
<feature type="transmembrane region" description="Helical" evidence="1">
    <location>
        <begin position="89"/>
        <end position="110"/>
    </location>
</feature>
<feature type="transmembrane region" description="Helical" evidence="1">
    <location>
        <begin position="20"/>
        <end position="39"/>
    </location>
</feature>
<dbReference type="AlphaFoldDB" id="A0A432V7A1"/>
<name>A0A432V7A1_9HYPH</name>
<dbReference type="Proteomes" id="UP000281647">
    <property type="component" value="Unassembled WGS sequence"/>
</dbReference>
<reference evidence="2 3" key="1">
    <citation type="submission" date="2018-11" db="EMBL/GenBank/DDBJ databases">
        <title>Pseudaminobacter arsenicus sp. nov., an arsenic-resistant bacterium isolated from arsenic-rich aquifers.</title>
        <authorList>
            <person name="Mu Y."/>
        </authorList>
    </citation>
    <scope>NUCLEOTIDE SEQUENCE [LARGE SCALE GENOMIC DNA]</scope>
    <source>
        <strain evidence="2 3">CB3</strain>
    </source>
</reference>
<organism evidence="2 3">
    <name type="scientific">Borborobacter arsenicus</name>
    <dbReference type="NCBI Taxonomy" id="1851146"/>
    <lineage>
        <taxon>Bacteria</taxon>
        <taxon>Pseudomonadati</taxon>
        <taxon>Pseudomonadota</taxon>
        <taxon>Alphaproteobacteria</taxon>
        <taxon>Hyphomicrobiales</taxon>
        <taxon>Phyllobacteriaceae</taxon>
        <taxon>Borborobacter</taxon>
    </lineage>
</organism>
<keyword evidence="1" id="KW-0812">Transmembrane</keyword>
<proteinExistence type="predicted"/>
<keyword evidence="3" id="KW-1185">Reference proteome</keyword>
<dbReference type="RefSeq" id="WP_128626907.1">
    <property type="nucleotide sequence ID" value="NZ_RKST01000008.1"/>
</dbReference>
<dbReference type="EMBL" id="RKST01000008">
    <property type="protein sequence ID" value="RUM98035.1"/>
    <property type="molecule type" value="Genomic_DNA"/>
</dbReference>
<evidence type="ECO:0000313" key="3">
    <source>
        <dbReference type="Proteomes" id="UP000281647"/>
    </source>
</evidence>
<evidence type="ECO:0000256" key="1">
    <source>
        <dbReference type="SAM" id="Phobius"/>
    </source>
</evidence>
<feature type="transmembrane region" description="Helical" evidence="1">
    <location>
        <begin position="130"/>
        <end position="154"/>
    </location>
</feature>
<gene>
    <name evidence="2" type="ORF">EET67_10520</name>
</gene>
<feature type="transmembrane region" description="Helical" evidence="1">
    <location>
        <begin position="59"/>
        <end position="82"/>
    </location>
</feature>
<keyword evidence="1" id="KW-0472">Membrane</keyword>
<evidence type="ECO:0000313" key="2">
    <source>
        <dbReference type="EMBL" id="RUM98035.1"/>
    </source>
</evidence>
<comment type="caution">
    <text evidence="2">The sequence shown here is derived from an EMBL/GenBank/DDBJ whole genome shotgun (WGS) entry which is preliminary data.</text>
</comment>
<dbReference type="OrthoDB" id="192334at2"/>